<proteinExistence type="predicted"/>
<keyword evidence="3" id="KW-1185">Reference proteome</keyword>
<evidence type="ECO:0008006" key="4">
    <source>
        <dbReference type="Google" id="ProtNLM"/>
    </source>
</evidence>
<organism evidence="2 3">
    <name type="scientific">Dyella nitratireducens</name>
    <dbReference type="NCBI Taxonomy" id="1849580"/>
    <lineage>
        <taxon>Bacteria</taxon>
        <taxon>Pseudomonadati</taxon>
        <taxon>Pseudomonadota</taxon>
        <taxon>Gammaproteobacteria</taxon>
        <taxon>Lysobacterales</taxon>
        <taxon>Rhodanobacteraceae</taxon>
        <taxon>Dyella</taxon>
    </lineage>
</organism>
<evidence type="ECO:0000313" key="2">
    <source>
        <dbReference type="EMBL" id="GGA16676.1"/>
    </source>
</evidence>
<protein>
    <recommendedName>
        <fullName evidence="4">Relaxation protein</fullName>
    </recommendedName>
</protein>
<sequence>MEDIKTFAVKLSAATDHFEERSSRVVETNHHAAQQLLHAAQQVSSTVERSTTQAMSNVKTATHAALTEGLAGPVHNLEETLQRSARTLEVASQHLAGRIEAMRRMHTTHAWRAFIACAIGSLLAIGASLYAVRQAREEIARARWVSEINAAVDKGNLTVCQDGGVCARLGNKWVRLDK</sequence>
<keyword evidence="1" id="KW-0812">Transmembrane</keyword>
<comment type="caution">
    <text evidence="2">The sequence shown here is derived from an EMBL/GenBank/DDBJ whole genome shotgun (WGS) entry which is preliminary data.</text>
</comment>
<evidence type="ECO:0000256" key="1">
    <source>
        <dbReference type="SAM" id="Phobius"/>
    </source>
</evidence>
<keyword evidence="1" id="KW-0472">Membrane</keyword>
<gene>
    <name evidence="2" type="ORF">GCM10010981_00410</name>
</gene>
<feature type="transmembrane region" description="Helical" evidence="1">
    <location>
        <begin position="110"/>
        <end position="132"/>
    </location>
</feature>
<reference evidence="3" key="1">
    <citation type="journal article" date="2019" name="Int. J. Syst. Evol. Microbiol.">
        <title>The Global Catalogue of Microorganisms (GCM) 10K type strain sequencing project: providing services to taxonomists for standard genome sequencing and annotation.</title>
        <authorList>
            <consortium name="The Broad Institute Genomics Platform"/>
            <consortium name="The Broad Institute Genome Sequencing Center for Infectious Disease"/>
            <person name="Wu L."/>
            <person name="Ma J."/>
        </authorList>
    </citation>
    <scope>NUCLEOTIDE SEQUENCE [LARGE SCALE GENOMIC DNA]</scope>
    <source>
        <strain evidence="3">CGMCC 1.15439</strain>
    </source>
</reference>
<accession>A0ABQ1FIU9</accession>
<name>A0ABQ1FIU9_9GAMM</name>
<evidence type="ECO:0000313" key="3">
    <source>
        <dbReference type="Proteomes" id="UP000620046"/>
    </source>
</evidence>
<keyword evidence="1" id="KW-1133">Transmembrane helix</keyword>
<dbReference type="EMBL" id="BMJA01000001">
    <property type="protein sequence ID" value="GGA16676.1"/>
    <property type="molecule type" value="Genomic_DNA"/>
</dbReference>
<dbReference type="RefSeq" id="WP_188792268.1">
    <property type="nucleotide sequence ID" value="NZ_BMJA01000001.1"/>
</dbReference>
<dbReference type="Proteomes" id="UP000620046">
    <property type="component" value="Unassembled WGS sequence"/>
</dbReference>